<protein>
    <submittedName>
        <fullName evidence="1">Uncharacterized protein</fullName>
    </submittedName>
</protein>
<organism evidence="1 2">
    <name type="scientific">Meloidogyne enterolobii</name>
    <name type="common">Root-knot nematode worm</name>
    <name type="synonym">Meloidogyne mayaguensis</name>
    <dbReference type="NCBI Taxonomy" id="390850"/>
    <lineage>
        <taxon>Eukaryota</taxon>
        <taxon>Metazoa</taxon>
        <taxon>Ecdysozoa</taxon>
        <taxon>Nematoda</taxon>
        <taxon>Chromadorea</taxon>
        <taxon>Rhabditida</taxon>
        <taxon>Tylenchina</taxon>
        <taxon>Tylenchomorpha</taxon>
        <taxon>Tylenchoidea</taxon>
        <taxon>Meloidogynidae</taxon>
        <taxon>Meloidogyninae</taxon>
        <taxon>Meloidogyne</taxon>
    </lineage>
</organism>
<sequence>MGPYFPSFYLLTLQTLLESKQQIKNLSSQYVKAFKAFNFTCSERHIWMDNSMFYYSQLLIFHLCNFKLEKTGPVLAGQNVKLQGDSRHRRLILLLNYCIDFEKHFLSLKKDRFERINTTKLEMDEDNTLQIRDRSLLSGFSGFLDVLFEEPTTIVGLLPLADLTEKLSEEYIRYPFLLIHVHNVFAHFKLYHVVGQMLDRLFELSLETLSAEPFMLDLVEQRSLQPSNFGQFDNVVSGNLRFLFMFLDYGRNRDNSRAWALLFSNLCYIENNFELVTALVLPYWDKRKK</sequence>
<comment type="caution">
    <text evidence="1">The sequence shown here is derived from an EMBL/GenBank/DDBJ whole genome shotgun (WGS) entry which is preliminary data.</text>
</comment>
<dbReference type="EMBL" id="CAJEWN010000475">
    <property type="protein sequence ID" value="CAD2183636.1"/>
    <property type="molecule type" value="Genomic_DNA"/>
</dbReference>
<evidence type="ECO:0000313" key="1">
    <source>
        <dbReference type="EMBL" id="CAD2183636.1"/>
    </source>
</evidence>
<proteinExistence type="predicted"/>
<evidence type="ECO:0000313" key="2">
    <source>
        <dbReference type="Proteomes" id="UP000580250"/>
    </source>
</evidence>
<dbReference type="Proteomes" id="UP000580250">
    <property type="component" value="Unassembled WGS sequence"/>
</dbReference>
<dbReference type="OrthoDB" id="5792247at2759"/>
<dbReference type="AlphaFoldDB" id="A0A6V7W8X0"/>
<gene>
    <name evidence="1" type="ORF">MENT_LOCUS35945</name>
</gene>
<name>A0A6V7W8X0_MELEN</name>
<reference evidence="1 2" key="1">
    <citation type="submission" date="2020-08" db="EMBL/GenBank/DDBJ databases">
        <authorList>
            <person name="Koutsovoulos G."/>
            <person name="Danchin GJ E."/>
        </authorList>
    </citation>
    <scope>NUCLEOTIDE SEQUENCE [LARGE SCALE GENOMIC DNA]</scope>
</reference>
<accession>A0A6V7W8X0</accession>